<comment type="subcellular location">
    <subcellularLocation>
        <location evidence="1">Membrane</location>
        <topology evidence="1">Single-pass membrane protein</topology>
    </subcellularLocation>
</comment>
<accession>A0A1M7IJM4</accession>
<dbReference type="GO" id="GO:0008233">
    <property type="term" value="F:peptidase activity"/>
    <property type="evidence" value="ECO:0007669"/>
    <property type="project" value="UniProtKB-KW"/>
</dbReference>
<evidence type="ECO:0000256" key="1">
    <source>
        <dbReference type="ARBA" id="ARBA00004167"/>
    </source>
</evidence>
<dbReference type="AlphaFoldDB" id="A0A1M7IJM4"/>
<dbReference type="PANTHER" id="PTHR42911">
    <property type="entry name" value="MODULATOR OF FTSH PROTEASE HFLC"/>
    <property type="match status" value="1"/>
</dbReference>
<keyword evidence="3 7" id="KW-0812">Transmembrane</keyword>
<dbReference type="RefSeq" id="WP_073090784.1">
    <property type="nucleotide sequence ID" value="NZ_FRCY01000001.1"/>
</dbReference>
<gene>
    <name evidence="9" type="ORF">SAMN04488057_101359</name>
</gene>
<dbReference type="InterPro" id="IPR036013">
    <property type="entry name" value="Band_7/SPFH_dom_sf"/>
</dbReference>
<evidence type="ECO:0000313" key="10">
    <source>
        <dbReference type="Proteomes" id="UP000184513"/>
    </source>
</evidence>
<dbReference type="OrthoDB" id="9809197at2"/>
<dbReference type="SMART" id="SM00244">
    <property type="entry name" value="PHB"/>
    <property type="match status" value="1"/>
</dbReference>
<dbReference type="EMBL" id="FRCY01000001">
    <property type="protein sequence ID" value="SHM40931.1"/>
    <property type="molecule type" value="Genomic_DNA"/>
</dbReference>
<comment type="similarity">
    <text evidence="2 6">Belongs to the band 7/mec-2 family. HflC subfamily.</text>
</comment>
<dbReference type="Proteomes" id="UP000184513">
    <property type="component" value="Unassembled WGS sequence"/>
</dbReference>
<feature type="domain" description="Band 7" evidence="8">
    <location>
        <begin position="21"/>
        <end position="207"/>
    </location>
</feature>
<protein>
    <recommendedName>
        <fullName evidence="6">Protein HflC</fullName>
    </recommendedName>
</protein>
<dbReference type="CDD" id="cd03405">
    <property type="entry name" value="SPFH_HflC"/>
    <property type="match status" value="1"/>
</dbReference>
<evidence type="ECO:0000256" key="3">
    <source>
        <dbReference type="ARBA" id="ARBA00022692"/>
    </source>
</evidence>
<comment type="function">
    <text evidence="6">HflC and HflK could regulate a protease.</text>
</comment>
<dbReference type="Pfam" id="PF01145">
    <property type="entry name" value="Band_7"/>
    <property type="match status" value="1"/>
</dbReference>
<evidence type="ECO:0000256" key="2">
    <source>
        <dbReference type="ARBA" id="ARBA00007862"/>
    </source>
</evidence>
<dbReference type="PANTHER" id="PTHR42911:SF1">
    <property type="entry name" value="MODULATOR OF FTSH PROTEASE HFLC"/>
    <property type="match status" value="1"/>
</dbReference>
<evidence type="ECO:0000259" key="8">
    <source>
        <dbReference type="SMART" id="SM00244"/>
    </source>
</evidence>
<dbReference type="STRING" id="388280.SAMN04488057_101359"/>
<keyword evidence="9" id="KW-0378">Hydrolase</keyword>
<dbReference type="PIRSF" id="PIRSF005651">
    <property type="entry name" value="HflC"/>
    <property type="match status" value="1"/>
</dbReference>
<proteinExistence type="inferred from homology"/>
<dbReference type="NCBIfam" id="TIGR01932">
    <property type="entry name" value="hflC"/>
    <property type="match status" value="1"/>
</dbReference>
<dbReference type="GO" id="GO:0016020">
    <property type="term" value="C:membrane"/>
    <property type="evidence" value="ECO:0007669"/>
    <property type="project" value="UniProtKB-SubCell"/>
</dbReference>
<dbReference type="InterPro" id="IPR010200">
    <property type="entry name" value="HflC"/>
</dbReference>
<dbReference type="SUPFAM" id="SSF117892">
    <property type="entry name" value="Band 7/SPFH domain"/>
    <property type="match status" value="1"/>
</dbReference>
<evidence type="ECO:0000256" key="7">
    <source>
        <dbReference type="SAM" id="Phobius"/>
    </source>
</evidence>
<keyword evidence="4 7" id="KW-1133">Transmembrane helix</keyword>
<dbReference type="InterPro" id="IPR001107">
    <property type="entry name" value="Band_7"/>
</dbReference>
<keyword evidence="10" id="KW-1185">Reference proteome</keyword>
<organism evidence="9 10">
    <name type="scientific">Cyclobacterium lianum</name>
    <dbReference type="NCBI Taxonomy" id="388280"/>
    <lineage>
        <taxon>Bacteria</taxon>
        <taxon>Pseudomonadati</taxon>
        <taxon>Bacteroidota</taxon>
        <taxon>Cytophagia</taxon>
        <taxon>Cytophagales</taxon>
        <taxon>Cyclobacteriaceae</taxon>
        <taxon>Cyclobacterium</taxon>
    </lineage>
</organism>
<name>A0A1M7IJM4_9BACT</name>
<evidence type="ECO:0000256" key="6">
    <source>
        <dbReference type="PIRNR" id="PIRNR005651"/>
    </source>
</evidence>
<feature type="transmembrane region" description="Helical" evidence="7">
    <location>
        <begin position="7"/>
        <end position="26"/>
    </location>
</feature>
<reference evidence="9 10" key="1">
    <citation type="submission" date="2016-11" db="EMBL/GenBank/DDBJ databases">
        <authorList>
            <person name="Jaros S."/>
            <person name="Januszkiewicz K."/>
            <person name="Wedrychowicz H."/>
        </authorList>
    </citation>
    <scope>NUCLEOTIDE SEQUENCE [LARGE SCALE GENOMIC DNA]</scope>
    <source>
        <strain evidence="9 10">CGMCC 1.6102</strain>
    </source>
</reference>
<evidence type="ECO:0000313" key="9">
    <source>
        <dbReference type="EMBL" id="SHM40931.1"/>
    </source>
</evidence>
<keyword evidence="5 7" id="KW-0472">Membrane</keyword>
<sequence length="312" mass="36317">MQKSKVIYIILVVLGLILLGQSVFILDETEQAIVTQFGKPVGEPRTDPGVNFVIPIIQKVQFFDKRYLEWDGDKNQVPTKDKKFIFVDTYARWEITDPLQFFIRLRDERSAQSRLDDILDGETRNAIASHDLLDIVRSTNRDPEVTEDFMEELEVLEDIEVGREAIEEIVLQKANERTSDLGVRILDFRFKRMNYVDEVRDRVYDRMISERNRIADQFRSEGQGEARKIQGDKERDLAQIQSEAKRQAEEIRGRADAEATAIYASAYNKNQQSIALYRFLRSMEALENSLDEKTNLVISSDSDLFQYLKEMQ</sequence>
<dbReference type="Gene3D" id="3.30.479.30">
    <property type="entry name" value="Band 7 domain"/>
    <property type="match status" value="1"/>
</dbReference>
<dbReference type="GO" id="GO:0006508">
    <property type="term" value="P:proteolysis"/>
    <property type="evidence" value="ECO:0007669"/>
    <property type="project" value="UniProtKB-KW"/>
</dbReference>
<keyword evidence="9" id="KW-0645">Protease</keyword>
<evidence type="ECO:0000256" key="5">
    <source>
        <dbReference type="ARBA" id="ARBA00023136"/>
    </source>
</evidence>
<evidence type="ECO:0000256" key="4">
    <source>
        <dbReference type="ARBA" id="ARBA00022989"/>
    </source>
</evidence>